<evidence type="ECO:0000313" key="1">
    <source>
        <dbReference type="EMBL" id="MBJ7549522.1"/>
    </source>
</evidence>
<gene>
    <name evidence="1" type="ORF">JHD44_02420</name>
</gene>
<organism evidence="1 2">
    <name type="scientific">Marinomonas ostreistagni</name>
    <dbReference type="NCBI Taxonomy" id="359209"/>
    <lineage>
        <taxon>Bacteria</taxon>
        <taxon>Pseudomonadati</taxon>
        <taxon>Pseudomonadota</taxon>
        <taxon>Gammaproteobacteria</taxon>
        <taxon>Oceanospirillales</taxon>
        <taxon>Oceanospirillaceae</taxon>
        <taxon>Marinomonas</taxon>
    </lineage>
</organism>
<accession>A0ABS0Z787</accession>
<keyword evidence="2" id="KW-1185">Reference proteome</keyword>
<name>A0ABS0Z787_9GAMM</name>
<comment type="caution">
    <text evidence="1">The sequence shown here is derived from an EMBL/GenBank/DDBJ whole genome shotgun (WGS) entry which is preliminary data.</text>
</comment>
<evidence type="ECO:0000313" key="2">
    <source>
        <dbReference type="Proteomes" id="UP000598488"/>
    </source>
</evidence>
<dbReference type="Proteomes" id="UP000598488">
    <property type="component" value="Unassembled WGS sequence"/>
</dbReference>
<dbReference type="RefSeq" id="WP_199460733.1">
    <property type="nucleotide sequence ID" value="NZ_JAEMUH010000002.1"/>
</dbReference>
<sequence>MSLLLARKAAQAELSDDLHMMRVLMLVAISGKWKGKRKIKGITKLAKMDFLLRYPNCLNIAIEKEGKSLSQFDVEIKDHEKFTIESKMIRFRYGPWDGRYRRWISLLKAKGLLDVYTEGRTVIVESTDLGQKFVEDLYDSEVYKDQYLRATAVVKTFGGFSATKLMGFIYETFPELNNMRWGDEIEL</sequence>
<proteinExistence type="predicted"/>
<reference evidence="1 2" key="1">
    <citation type="submission" date="2020-12" db="EMBL/GenBank/DDBJ databases">
        <title>Comparative genome analysis of fungal antagonists Marinomonas ostreistagni 398 and M. spartinae 468.</title>
        <authorList>
            <person name="Fields J.L."/>
            <person name="Mavrodi O.V."/>
            <person name="Biber P.D."/>
            <person name="Indest K.J."/>
            <person name="Mavrodi D.V."/>
        </authorList>
    </citation>
    <scope>NUCLEOTIDE SEQUENCE [LARGE SCALE GENOMIC DNA]</scope>
    <source>
        <strain evidence="1 2">USM7</strain>
    </source>
</reference>
<dbReference type="EMBL" id="JAEMUH010000002">
    <property type="protein sequence ID" value="MBJ7549522.1"/>
    <property type="molecule type" value="Genomic_DNA"/>
</dbReference>
<protein>
    <submittedName>
        <fullName evidence="1">Uncharacterized protein</fullName>
    </submittedName>
</protein>